<protein>
    <recommendedName>
        <fullName evidence="3">DYW domain-containing protein</fullName>
    </recommendedName>
</protein>
<dbReference type="Pfam" id="PF01535">
    <property type="entry name" value="PPR"/>
    <property type="match status" value="1"/>
</dbReference>
<sequence>MECHAIIIAYSRKKFPDEVLNLYHQMILKGVRTDKDNLTFMVALKACTRLLDLKTGEEIWCRAMDCGFELHSLVGSSVLNLYAKASKWDDVASVRKNHGKDRDEESARAEFVLNSLDEEVKGKMLCNHSEWLAIAFGLLNTGPGTRLLIIKNLRVCGNCHEATKFITKIVNKEIVVRDLRQFHRFKKGICSCGDYW</sequence>
<name>A0A7N2MJL1_QUELO</name>
<dbReference type="EnsemblPlants" id="QL09p031849:mrna">
    <property type="protein sequence ID" value="QL09p031849:mrna"/>
    <property type="gene ID" value="QL09p031849"/>
</dbReference>
<dbReference type="InterPro" id="IPR011990">
    <property type="entry name" value="TPR-like_helical_dom_sf"/>
</dbReference>
<accession>A0A7N2MJL1</accession>
<feature type="domain" description="DYW" evidence="3">
    <location>
        <begin position="108"/>
        <end position="196"/>
    </location>
</feature>
<proteinExistence type="inferred from homology"/>
<dbReference type="PANTHER" id="PTHR47926">
    <property type="entry name" value="PENTATRICOPEPTIDE REPEAT-CONTAINING PROTEIN"/>
    <property type="match status" value="1"/>
</dbReference>
<dbReference type="Gene3D" id="1.25.40.10">
    <property type="entry name" value="Tetratricopeptide repeat domain"/>
    <property type="match status" value="1"/>
</dbReference>
<evidence type="ECO:0000313" key="5">
    <source>
        <dbReference type="Proteomes" id="UP000594261"/>
    </source>
</evidence>
<evidence type="ECO:0000256" key="2">
    <source>
        <dbReference type="ARBA" id="ARBA00022737"/>
    </source>
</evidence>
<dbReference type="NCBIfam" id="TIGR00756">
    <property type="entry name" value="PPR"/>
    <property type="match status" value="1"/>
</dbReference>
<reference evidence="4" key="2">
    <citation type="submission" date="2021-01" db="UniProtKB">
        <authorList>
            <consortium name="EnsemblPlants"/>
        </authorList>
    </citation>
    <scope>IDENTIFICATION</scope>
</reference>
<dbReference type="PANTHER" id="PTHR47926:SF533">
    <property type="entry name" value="DYW DOMAIN-CONTAINING PROTEIN"/>
    <property type="match status" value="1"/>
</dbReference>
<evidence type="ECO:0000256" key="1">
    <source>
        <dbReference type="ARBA" id="ARBA00006643"/>
    </source>
</evidence>
<dbReference type="GO" id="GO:0009451">
    <property type="term" value="P:RNA modification"/>
    <property type="evidence" value="ECO:0007669"/>
    <property type="project" value="InterPro"/>
</dbReference>
<organism evidence="4 5">
    <name type="scientific">Quercus lobata</name>
    <name type="common">Valley oak</name>
    <dbReference type="NCBI Taxonomy" id="97700"/>
    <lineage>
        <taxon>Eukaryota</taxon>
        <taxon>Viridiplantae</taxon>
        <taxon>Streptophyta</taxon>
        <taxon>Embryophyta</taxon>
        <taxon>Tracheophyta</taxon>
        <taxon>Spermatophyta</taxon>
        <taxon>Magnoliopsida</taxon>
        <taxon>eudicotyledons</taxon>
        <taxon>Gunneridae</taxon>
        <taxon>Pentapetalae</taxon>
        <taxon>rosids</taxon>
        <taxon>fabids</taxon>
        <taxon>Fagales</taxon>
        <taxon>Fagaceae</taxon>
        <taxon>Quercus</taxon>
    </lineage>
</organism>
<dbReference type="InterPro" id="IPR002885">
    <property type="entry name" value="PPR_rpt"/>
</dbReference>
<dbReference type="OMA" id="ISHNFNA"/>
<dbReference type="EMBL" id="LRBV02000009">
    <property type="status" value="NOT_ANNOTATED_CDS"/>
    <property type="molecule type" value="Genomic_DNA"/>
</dbReference>
<dbReference type="Pfam" id="PF14432">
    <property type="entry name" value="DYW_deaminase"/>
    <property type="match status" value="1"/>
</dbReference>
<keyword evidence="5" id="KW-1185">Reference proteome</keyword>
<evidence type="ECO:0000259" key="3">
    <source>
        <dbReference type="Pfam" id="PF14432"/>
    </source>
</evidence>
<comment type="similarity">
    <text evidence="1">Belongs to the PPR family. PCMP-H subfamily.</text>
</comment>
<dbReference type="GO" id="GO:0008270">
    <property type="term" value="F:zinc ion binding"/>
    <property type="evidence" value="ECO:0007669"/>
    <property type="project" value="InterPro"/>
</dbReference>
<dbReference type="GO" id="GO:0003723">
    <property type="term" value="F:RNA binding"/>
    <property type="evidence" value="ECO:0007669"/>
    <property type="project" value="InterPro"/>
</dbReference>
<evidence type="ECO:0000313" key="4">
    <source>
        <dbReference type="EnsemblPlants" id="QL09p031849:mrna"/>
    </source>
</evidence>
<dbReference type="InterPro" id="IPR046960">
    <property type="entry name" value="PPR_At4g14850-like_plant"/>
</dbReference>
<reference evidence="4 5" key="1">
    <citation type="journal article" date="2016" name="G3 (Bethesda)">
        <title>First Draft Assembly and Annotation of the Genome of a California Endemic Oak Quercus lobata Nee (Fagaceae).</title>
        <authorList>
            <person name="Sork V.L."/>
            <person name="Fitz-Gibbon S.T."/>
            <person name="Puiu D."/>
            <person name="Crepeau M."/>
            <person name="Gugger P.F."/>
            <person name="Sherman R."/>
            <person name="Stevens K."/>
            <person name="Langley C.H."/>
            <person name="Pellegrini M."/>
            <person name="Salzberg S.L."/>
        </authorList>
    </citation>
    <scope>NUCLEOTIDE SEQUENCE [LARGE SCALE GENOMIC DNA]</scope>
    <source>
        <strain evidence="4 5">cv. SW786</strain>
    </source>
</reference>
<dbReference type="Gramene" id="QL09p031849:mrna">
    <property type="protein sequence ID" value="QL09p031849:mrna"/>
    <property type="gene ID" value="QL09p031849"/>
</dbReference>
<keyword evidence="2" id="KW-0677">Repeat</keyword>
<dbReference type="InterPro" id="IPR032867">
    <property type="entry name" value="DYW_dom"/>
</dbReference>
<dbReference type="Proteomes" id="UP000594261">
    <property type="component" value="Chromosome 9"/>
</dbReference>
<dbReference type="AlphaFoldDB" id="A0A7N2MJL1"/>
<dbReference type="InParanoid" id="A0A7N2MJL1"/>